<evidence type="ECO:0000313" key="11">
    <source>
        <dbReference type="Proteomes" id="UP001595826"/>
    </source>
</evidence>
<evidence type="ECO:0000259" key="9">
    <source>
        <dbReference type="PROSITE" id="PS50110"/>
    </source>
</evidence>
<evidence type="ECO:0000256" key="3">
    <source>
        <dbReference type="ARBA" id="ARBA00022553"/>
    </source>
</evidence>
<keyword evidence="5" id="KW-0418">Kinase</keyword>
<feature type="transmembrane region" description="Helical" evidence="7">
    <location>
        <begin position="50"/>
        <end position="68"/>
    </location>
</feature>
<dbReference type="Gene3D" id="3.30.565.10">
    <property type="entry name" value="Histidine kinase-like ATPase, C-terminal domain"/>
    <property type="match status" value="1"/>
</dbReference>
<keyword evidence="7" id="KW-1133">Transmembrane helix</keyword>
<dbReference type="SMART" id="SM00387">
    <property type="entry name" value="HATPase_c"/>
    <property type="match status" value="1"/>
</dbReference>
<evidence type="ECO:0000259" key="8">
    <source>
        <dbReference type="PROSITE" id="PS50109"/>
    </source>
</evidence>
<evidence type="ECO:0000256" key="7">
    <source>
        <dbReference type="SAM" id="Phobius"/>
    </source>
</evidence>
<comment type="catalytic activity">
    <reaction evidence="1">
        <text>ATP + protein L-histidine = ADP + protein N-phospho-L-histidine.</text>
        <dbReference type="EC" id="2.7.13.3"/>
    </reaction>
</comment>
<evidence type="ECO:0000256" key="6">
    <source>
        <dbReference type="PROSITE-ProRule" id="PRU00169"/>
    </source>
</evidence>
<feature type="domain" description="Response regulatory" evidence="9">
    <location>
        <begin position="450"/>
        <end position="564"/>
    </location>
</feature>
<feature type="transmembrane region" description="Helical" evidence="7">
    <location>
        <begin position="125"/>
        <end position="142"/>
    </location>
</feature>
<dbReference type="PANTHER" id="PTHR43047">
    <property type="entry name" value="TWO-COMPONENT HISTIDINE PROTEIN KINASE"/>
    <property type="match status" value="1"/>
</dbReference>
<dbReference type="InterPro" id="IPR004358">
    <property type="entry name" value="Sig_transdc_His_kin-like_C"/>
</dbReference>
<gene>
    <name evidence="10" type="ORF">ACFOWD_09070</name>
</gene>
<organism evidence="10 11">
    <name type="scientific">Polaribacter marinivivus</name>
    <dbReference type="NCBI Taxonomy" id="1524260"/>
    <lineage>
        <taxon>Bacteria</taxon>
        <taxon>Pseudomonadati</taxon>
        <taxon>Bacteroidota</taxon>
        <taxon>Flavobacteriia</taxon>
        <taxon>Flavobacteriales</taxon>
        <taxon>Flavobacteriaceae</taxon>
    </lineage>
</organism>
<dbReference type="PRINTS" id="PR00344">
    <property type="entry name" value="BCTRLSENSOR"/>
</dbReference>
<dbReference type="Proteomes" id="UP001595826">
    <property type="component" value="Unassembled WGS sequence"/>
</dbReference>
<dbReference type="SMART" id="SM00388">
    <property type="entry name" value="HisKA"/>
    <property type="match status" value="1"/>
</dbReference>
<feature type="transmembrane region" description="Helical" evidence="7">
    <location>
        <begin position="75"/>
        <end position="95"/>
    </location>
</feature>
<evidence type="ECO:0000256" key="5">
    <source>
        <dbReference type="ARBA" id="ARBA00022777"/>
    </source>
</evidence>
<dbReference type="InterPro" id="IPR003661">
    <property type="entry name" value="HisK_dim/P_dom"/>
</dbReference>
<proteinExistence type="predicted"/>
<dbReference type="Pfam" id="PF00512">
    <property type="entry name" value="HisKA"/>
    <property type="match status" value="1"/>
</dbReference>
<keyword evidence="3 6" id="KW-0597">Phosphoprotein</keyword>
<accession>A0ABV8R9G8</accession>
<feature type="domain" description="Histidine kinase" evidence="8">
    <location>
        <begin position="211"/>
        <end position="431"/>
    </location>
</feature>
<dbReference type="CDD" id="cd16922">
    <property type="entry name" value="HATPase_EvgS-ArcB-TorS-like"/>
    <property type="match status" value="1"/>
</dbReference>
<dbReference type="Pfam" id="PF00072">
    <property type="entry name" value="Response_reg"/>
    <property type="match status" value="1"/>
</dbReference>
<dbReference type="EC" id="2.7.13.3" evidence="2"/>
<keyword evidence="10" id="KW-0547">Nucleotide-binding</keyword>
<dbReference type="CDD" id="cd17546">
    <property type="entry name" value="REC_hyHK_CKI1_RcsC-like"/>
    <property type="match status" value="1"/>
</dbReference>
<feature type="transmembrane region" description="Helical" evidence="7">
    <location>
        <begin position="162"/>
        <end position="185"/>
    </location>
</feature>
<reference evidence="11" key="1">
    <citation type="journal article" date="2019" name="Int. J. Syst. Evol. Microbiol.">
        <title>The Global Catalogue of Microorganisms (GCM) 10K type strain sequencing project: providing services to taxonomists for standard genome sequencing and annotation.</title>
        <authorList>
            <consortium name="The Broad Institute Genomics Platform"/>
            <consortium name="The Broad Institute Genome Sequencing Center for Infectious Disease"/>
            <person name="Wu L."/>
            <person name="Ma J."/>
        </authorList>
    </citation>
    <scope>NUCLEOTIDE SEQUENCE [LARGE SCALE GENOMIC DNA]</scope>
    <source>
        <strain evidence="11">CECT 8655</strain>
    </source>
</reference>
<dbReference type="InterPro" id="IPR001789">
    <property type="entry name" value="Sig_transdc_resp-reg_receiver"/>
</dbReference>
<dbReference type="SUPFAM" id="SSF52172">
    <property type="entry name" value="CheY-like"/>
    <property type="match status" value="1"/>
</dbReference>
<dbReference type="SUPFAM" id="SSF55874">
    <property type="entry name" value="ATPase domain of HSP90 chaperone/DNA topoisomerase II/histidine kinase"/>
    <property type="match status" value="1"/>
</dbReference>
<dbReference type="InterPro" id="IPR036890">
    <property type="entry name" value="HATPase_C_sf"/>
</dbReference>
<dbReference type="PROSITE" id="PS50110">
    <property type="entry name" value="RESPONSE_REGULATORY"/>
    <property type="match status" value="1"/>
</dbReference>
<dbReference type="CDD" id="cd00082">
    <property type="entry name" value="HisKA"/>
    <property type="match status" value="1"/>
</dbReference>
<dbReference type="InterPro" id="IPR036097">
    <property type="entry name" value="HisK_dim/P_sf"/>
</dbReference>
<evidence type="ECO:0000256" key="2">
    <source>
        <dbReference type="ARBA" id="ARBA00012438"/>
    </source>
</evidence>
<dbReference type="InterPro" id="IPR005467">
    <property type="entry name" value="His_kinase_dom"/>
</dbReference>
<dbReference type="EMBL" id="JBHSCY010000002">
    <property type="protein sequence ID" value="MFC4269052.1"/>
    <property type="molecule type" value="Genomic_DNA"/>
</dbReference>
<sequence>MKENKKYITTKRRFRVIYLLCLFHVIFSLATAAIYYFIDVMIYLADVTVLVYVHFISALLYFLGAYVAKKGLVKYTRILFFILLNFSITITASYVGQVGSVEYLFMYAIGLPFILFSFKDEKYSVVVFSCLAGFLWILTSATDFKLFTDNHLDEAFALKYVYPISLLSTATMVIIQLFSFSNLNLTYYSGIYSKRQEAIDASEAKSKFLSTMSHEIRTPLNAIIGLSYILKDNEPRKDQVDNIEALNYSGKILLNLLNNVLDFSKMQSTKIELDNIPTDLKNAFRQLKKIYEPQCIKKGIQLNVNIDDKIPIVMLDIVRFNQVITNLLNNAIKFTEKGRVNLNIKKGLQIDGKVNVHTEVTDTGIGIPKSKQKKIWEPFTQASTSTTRIYGGTGLGLPIVKSIIEVMGSKIILRSKVGKGSRFYFKLKLDVAKEEKIVNSAKEIKFNGEKLLLVEDNPINVMVGKQILIKSNLKVESVINGQQAVDKLKEENYDIVLMDINMPVMDGYKATKEIRKFNSEVPILALSAEVFSEVKDKISDCGMNGFIYKPFTPNNLLSNVKDFLIK</sequence>
<feature type="modified residue" description="4-aspartylphosphate" evidence="6">
    <location>
        <position position="499"/>
    </location>
</feature>
<dbReference type="Gene3D" id="1.10.287.130">
    <property type="match status" value="1"/>
</dbReference>
<evidence type="ECO:0000256" key="4">
    <source>
        <dbReference type="ARBA" id="ARBA00022679"/>
    </source>
</evidence>
<evidence type="ECO:0000256" key="1">
    <source>
        <dbReference type="ARBA" id="ARBA00000085"/>
    </source>
</evidence>
<keyword evidence="4" id="KW-0808">Transferase</keyword>
<protein>
    <recommendedName>
        <fullName evidence="2">histidine kinase</fullName>
        <ecNumber evidence="2">2.7.13.3</ecNumber>
    </recommendedName>
</protein>
<dbReference type="SUPFAM" id="SSF47384">
    <property type="entry name" value="Homodimeric domain of signal transducing histidine kinase"/>
    <property type="match status" value="1"/>
</dbReference>
<keyword evidence="10" id="KW-0067">ATP-binding</keyword>
<dbReference type="Gene3D" id="3.40.50.2300">
    <property type="match status" value="1"/>
</dbReference>
<dbReference type="InterPro" id="IPR003594">
    <property type="entry name" value="HATPase_dom"/>
</dbReference>
<evidence type="ECO:0000313" key="10">
    <source>
        <dbReference type="EMBL" id="MFC4269052.1"/>
    </source>
</evidence>
<feature type="transmembrane region" description="Helical" evidence="7">
    <location>
        <begin position="16"/>
        <end position="38"/>
    </location>
</feature>
<dbReference type="PROSITE" id="PS50109">
    <property type="entry name" value="HIS_KIN"/>
    <property type="match status" value="1"/>
</dbReference>
<keyword evidence="11" id="KW-1185">Reference proteome</keyword>
<dbReference type="GO" id="GO:0005524">
    <property type="term" value="F:ATP binding"/>
    <property type="evidence" value="ECO:0007669"/>
    <property type="project" value="UniProtKB-KW"/>
</dbReference>
<name>A0ABV8R9G8_9FLAO</name>
<feature type="transmembrane region" description="Helical" evidence="7">
    <location>
        <begin position="101"/>
        <end position="118"/>
    </location>
</feature>
<dbReference type="InterPro" id="IPR011006">
    <property type="entry name" value="CheY-like_superfamily"/>
</dbReference>
<dbReference type="SMART" id="SM00448">
    <property type="entry name" value="REC"/>
    <property type="match status" value="1"/>
</dbReference>
<dbReference type="Pfam" id="PF02518">
    <property type="entry name" value="HATPase_c"/>
    <property type="match status" value="1"/>
</dbReference>
<comment type="caution">
    <text evidence="10">The sequence shown here is derived from an EMBL/GenBank/DDBJ whole genome shotgun (WGS) entry which is preliminary data.</text>
</comment>
<keyword evidence="7" id="KW-0812">Transmembrane</keyword>
<dbReference type="RefSeq" id="WP_377409945.1">
    <property type="nucleotide sequence ID" value="NZ_JBHSCY010000002.1"/>
</dbReference>
<keyword evidence="7" id="KW-0472">Membrane</keyword>